<dbReference type="GO" id="GO:0009036">
    <property type="term" value="F:type II site-specific deoxyribonuclease activity"/>
    <property type="evidence" value="ECO:0007669"/>
    <property type="project" value="InterPro"/>
</dbReference>
<dbReference type="InterPro" id="IPR019057">
    <property type="entry name" value="Restrct_endonuc_II_Eco47II"/>
</dbReference>
<sequence>MSIDGESLSNKNIRRISMDKFYALVTGIESAFKELYEVLPKVIDDVVAESITR</sequence>
<proteinExistence type="predicted"/>
<reference evidence="2" key="1">
    <citation type="submission" date="2017-08" db="EMBL/GenBank/DDBJ databases">
        <title>A dynamic microbial community with high functional redundancy inhabits the cold, oxic subseafloor aquifer.</title>
        <authorList>
            <person name="Tully B.J."/>
            <person name="Wheat C.G."/>
            <person name="Glazer B.T."/>
            <person name="Huber J.A."/>
        </authorList>
    </citation>
    <scope>NUCLEOTIDE SEQUENCE [LARGE SCALE GENOMIC DNA]</scope>
</reference>
<name>A0A2A4YCD9_UNCAE</name>
<dbReference type="Pfam" id="PF09553">
    <property type="entry name" value="RE_Eco47II"/>
    <property type="match status" value="1"/>
</dbReference>
<evidence type="ECO:0000313" key="1">
    <source>
        <dbReference type="EMBL" id="PCI92453.1"/>
    </source>
</evidence>
<dbReference type="Proteomes" id="UP000217838">
    <property type="component" value="Unassembled WGS sequence"/>
</dbReference>
<dbReference type="GO" id="GO:0003677">
    <property type="term" value="F:DNA binding"/>
    <property type="evidence" value="ECO:0007669"/>
    <property type="project" value="InterPro"/>
</dbReference>
<accession>A0A2A4YCD9</accession>
<dbReference type="AlphaFoldDB" id="A0A2A4YCD9"/>
<evidence type="ECO:0000313" key="2">
    <source>
        <dbReference type="Proteomes" id="UP000217838"/>
    </source>
</evidence>
<dbReference type="EMBL" id="NVUU01000103">
    <property type="protein sequence ID" value="PCI92453.1"/>
    <property type="molecule type" value="Genomic_DNA"/>
</dbReference>
<comment type="caution">
    <text evidence="1">The sequence shown here is derived from an EMBL/GenBank/DDBJ whole genome shotgun (WGS) entry which is preliminary data.</text>
</comment>
<protein>
    <submittedName>
        <fullName evidence="1">Uncharacterized protein</fullName>
    </submittedName>
</protein>
<dbReference type="GO" id="GO:0009307">
    <property type="term" value="P:DNA restriction-modification system"/>
    <property type="evidence" value="ECO:0007669"/>
    <property type="project" value="InterPro"/>
</dbReference>
<organism evidence="1 2">
    <name type="scientific">Aerophobetes bacterium</name>
    <dbReference type="NCBI Taxonomy" id="2030807"/>
    <lineage>
        <taxon>Bacteria</taxon>
        <taxon>Candidatus Aerophobota</taxon>
    </lineage>
</organism>
<gene>
    <name evidence="1" type="ORF">COB11_07360</name>
</gene>